<keyword evidence="10" id="KW-0378">Hydrolase</keyword>
<dbReference type="InterPro" id="IPR000490">
    <property type="entry name" value="Glyco_hydro_17"/>
</dbReference>
<accession>A0AAD5HEV0</accession>
<keyword evidence="11" id="KW-0472">Membrane</keyword>
<dbReference type="Pfam" id="PF00332">
    <property type="entry name" value="Glyco_hydro_17"/>
    <property type="match status" value="1"/>
</dbReference>
<comment type="caution">
    <text evidence="21">The sequence shown here is derived from an EMBL/GenBank/DDBJ whole genome shotgun (WGS) entry which is preliminary data.</text>
</comment>
<evidence type="ECO:0000313" key="22">
    <source>
        <dbReference type="Proteomes" id="UP001206595"/>
    </source>
</evidence>
<dbReference type="Gene3D" id="3.20.20.80">
    <property type="entry name" value="Glycosidases"/>
    <property type="match status" value="2"/>
</dbReference>
<evidence type="ECO:0000256" key="17">
    <source>
        <dbReference type="ARBA" id="ARBA00042373"/>
    </source>
</evidence>
<evidence type="ECO:0000256" key="12">
    <source>
        <dbReference type="ARBA" id="ARBA00023180"/>
    </source>
</evidence>
<dbReference type="EMBL" id="MU620915">
    <property type="protein sequence ID" value="KAI8580006.1"/>
    <property type="molecule type" value="Genomic_DNA"/>
</dbReference>
<keyword evidence="6" id="KW-1003">Cell membrane</keyword>
<evidence type="ECO:0000256" key="14">
    <source>
        <dbReference type="ARBA" id="ARBA00023316"/>
    </source>
</evidence>
<keyword evidence="15" id="KW-0624">Polysaccharide degradation</keyword>
<gene>
    <name evidence="21" type="ORF">K450DRAFT_280233</name>
</gene>
<evidence type="ECO:0000256" key="4">
    <source>
        <dbReference type="ARBA" id="ARBA00008773"/>
    </source>
</evidence>
<evidence type="ECO:0000256" key="18">
    <source>
        <dbReference type="ARBA" id="ARBA00043078"/>
    </source>
</evidence>
<dbReference type="RefSeq" id="XP_051445010.1">
    <property type="nucleotide sequence ID" value="XM_051593356.1"/>
</dbReference>
<evidence type="ECO:0000256" key="15">
    <source>
        <dbReference type="ARBA" id="ARBA00023326"/>
    </source>
</evidence>
<keyword evidence="22" id="KW-1185">Reference proteome</keyword>
<dbReference type="GO" id="GO:0009986">
    <property type="term" value="C:cell surface"/>
    <property type="evidence" value="ECO:0007669"/>
    <property type="project" value="TreeGrafter"/>
</dbReference>
<keyword evidence="12" id="KW-0325">Glycoprotein</keyword>
<keyword evidence="13" id="KW-0119">Carbohydrate metabolism</keyword>
<evidence type="ECO:0000256" key="6">
    <source>
        <dbReference type="ARBA" id="ARBA00022475"/>
    </source>
</evidence>
<evidence type="ECO:0000256" key="19">
    <source>
        <dbReference type="RuleBase" id="RU004335"/>
    </source>
</evidence>
<evidence type="ECO:0000256" key="11">
    <source>
        <dbReference type="ARBA" id="ARBA00023136"/>
    </source>
</evidence>
<dbReference type="AlphaFoldDB" id="A0AAD5HEV0"/>
<evidence type="ECO:0000256" key="10">
    <source>
        <dbReference type="ARBA" id="ARBA00022801"/>
    </source>
</evidence>
<dbReference type="GO" id="GO:0000272">
    <property type="term" value="P:polysaccharide catabolic process"/>
    <property type="evidence" value="ECO:0007669"/>
    <property type="project" value="UniProtKB-KW"/>
</dbReference>
<keyword evidence="7" id="KW-0134">Cell wall</keyword>
<dbReference type="EC" id="3.2.1.39" evidence="5"/>
<dbReference type="InterPro" id="IPR050732">
    <property type="entry name" value="Beta-glucan_modifiers"/>
</dbReference>
<dbReference type="InterPro" id="IPR017853">
    <property type="entry name" value="GH"/>
</dbReference>
<comment type="catalytic activity">
    <reaction evidence="1">
        <text>Hydrolysis of (1-&gt;3)-beta-D-glucosidic linkages in (1-&gt;3)-beta-D-glucans.</text>
        <dbReference type="EC" id="3.2.1.39"/>
    </reaction>
</comment>
<organism evidence="21 22">
    <name type="scientific">Umbelopsis ramanniana AG</name>
    <dbReference type="NCBI Taxonomy" id="1314678"/>
    <lineage>
        <taxon>Eukaryota</taxon>
        <taxon>Fungi</taxon>
        <taxon>Fungi incertae sedis</taxon>
        <taxon>Mucoromycota</taxon>
        <taxon>Mucoromycotina</taxon>
        <taxon>Umbelopsidomycetes</taxon>
        <taxon>Umbelopsidales</taxon>
        <taxon>Umbelopsidaceae</taxon>
        <taxon>Umbelopsis</taxon>
    </lineage>
</organism>
<evidence type="ECO:0000256" key="13">
    <source>
        <dbReference type="ARBA" id="ARBA00023277"/>
    </source>
</evidence>
<comment type="similarity">
    <text evidence="4 19">Belongs to the glycosyl hydrolase 17 family.</text>
</comment>
<evidence type="ECO:0000256" key="20">
    <source>
        <dbReference type="SAM" id="SignalP"/>
    </source>
</evidence>
<feature type="chain" id="PRO_5042130525" description="glucan endo-1,3-beta-D-glucosidase" evidence="20">
    <location>
        <begin position="21"/>
        <end position="306"/>
    </location>
</feature>
<dbReference type="PANTHER" id="PTHR16631:SF17">
    <property type="entry name" value="GLUCAN ENDO-1,3-BETA-GLUCOSIDASE BTGC"/>
    <property type="match status" value="1"/>
</dbReference>
<keyword evidence="9 20" id="KW-0732">Signal</keyword>
<proteinExistence type="inferred from homology"/>
<name>A0AAD5HEV0_UMBRA</name>
<dbReference type="GO" id="GO:0005886">
    <property type="term" value="C:plasma membrane"/>
    <property type="evidence" value="ECO:0007669"/>
    <property type="project" value="UniProtKB-SubCell"/>
</dbReference>
<evidence type="ECO:0000256" key="8">
    <source>
        <dbReference type="ARBA" id="ARBA00022525"/>
    </source>
</evidence>
<dbReference type="GO" id="GO:0071555">
    <property type="term" value="P:cell wall organization"/>
    <property type="evidence" value="ECO:0007669"/>
    <property type="project" value="UniProtKB-KW"/>
</dbReference>
<dbReference type="GeneID" id="75918698"/>
<dbReference type="GO" id="GO:0005576">
    <property type="term" value="C:extracellular region"/>
    <property type="evidence" value="ECO:0007669"/>
    <property type="project" value="TreeGrafter"/>
</dbReference>
<dbReference type="PANTHER" id="PTHR16631">
    <property type="entry name" value="GLUCAN 1,3-BETA-GLUCOSIDASE"/>
    <property type="match status" value="1"/>
</dbReference>
<dbReference type="GO" id="GO:0009277">
    <property type="term" value="C:fungal-type cell wall"/>
    <property type="evidence" value="ECO:0007669"/>
    <property type="project" value="TreeGrafter"/>
</dbReference>
<dbReference type="SUPFAM" id="SSF51445">
    <property type="entry name" value="(Trans)glycosidases"/>
    <property type="match status" value="1"/>
</dbReference>
<evidence type="ECO:0000256" key="1">
    <source>
        <dbReference type="ARBA" id="ARBA00000382"/>
    </source>
</evidence>
<dbReference type="GO" id="GO:0042973">
    <property type="term" value="F:glucan endo-1,3-beta-D-glucosidase activity"/>
    <property type="evidence" value="ECO:0007669"/>
    <property type="project" value="UniProtKB-EC"/>
</dbReference>
<reference evidence="21" key="1">
    <citation type="submission" date="2021-06" db="EMBL/GenBank/DDBJ databases">
        <authorList>
            <consortium name="DOE Joint Genome Institute"/>
            <person name="Mondo S.J."/>
            <person name="Amses K.R."/>
            <person name="Simmons D.R."/>
            <person name="Longcore J.E."/>
            <person name="Seto K."/>
            <person name="Alves G.H."/>
            <person name="Bonds A.E."/>
            <person name="Quandt C.A."/>
            <person name="Davis W.J."/>
            <person name="Chang Y."/>
            <person name="Letcher P.M."/>
            <person name="Powell M.J."/>
            <person name="Kuo A."/>
            <person name="Labutti K."/>
            <person name="Pangilinan J."/>
            <person name="Andreopoulos W."/>
            <person name="Tritt A."/>
            <person name="Riley R."/>
            <person name="Hundley H."/>
            <person name="Johnson J."/>
            <person name="Lipzen A."/>
            <person name="Barry K."/>
            <person name="Berbee M.L."/>
            <person name="Buchler N.E."/>
            <person name="Grigoriev I.V."/>
            <person name="Spatafora J.W."/>
            <person name="Stajich J.E."/>
            <person name="James T.Y."/>
        </authorList>
    </citation>
    <scope>NUCLEOTIDE SEQUENCE</scope>
    <source>
        <strain evidence="21">AG</strain>
    </source>
</reference>
<feature type="signal peptide" evidence="20">
    <location>
        <begin position="1"/>
        <end position="20"/>
    </location>
</feature>
<evidence type="ECO:0000256" key="2">
    <source>
        <dbReference type="ARBA" id="ARBA00004191"/>
    </source>
</evidence>
<dbReference type="Proteomes" id="UP001206595">
    <property type="component" value="Unassembled WGS sequence"/>
</dbReference>
<evidence type="ECO:0000313" key="21">
    <source>
        <dbReference type="EMBL" id="KAI8580006.1"/>
    </source>
</evidence>
<evidence type="ECO:0000256" key="16">
    <source>
        <dbReference type="ARBA" id="ARBA00037649"/>
    </source>
</evidence>
<comment type="subcellular location">
    <subcellularLocation>
        <location evidence="3">Cell membrane</location>
        <topology evidence="3">Single-pass type II membrane protein</topology>
    </subcellularLocation>
    <subcellularLocation>
        <location evidence="2">Secreted</location>
        <location evidence="2">Cell wall</location>
    </subcellularLocation>
</comment>
<evidence type="ECO:0000256" key="9">
    <source>
        <dbReference type="ARBA" id="ARBA00022729"/>
    </source>
</evidence>
<evidence type="ECO:0000256" key="5">
    <source>
        <dbReference type="ARBA" id="ARBA00012780"/>
    </source>
</evidence>
<evidence type="ECO:0000256" key="3">
    <source>
        <dbReference type="ARBA" id="ARBA00004401"/>
    </source>
</evidence>
<comment type="function">
    <text evidence="16">Glucanases play a role in cell expansion during growth, in cell-cell fusion during mating, and in spore release during sporulation. This enzyme may be involved in beta-glucan degradation. Active on laminarin and lichenan.</text>
</comment>
<keyword evidence="8" id="KW-0964">Secreted</keyword>
<evidence type="ECO:0000256" key="7">
    <source>
        <dbReference type="ARBA" id="ARBA00022512"/>
    </source>
</evidence>
<reference evidence="21" key="2">
    <citation type="journal article" date="2022" name="Proc. Natl. Acad. Sci. U.S.A.">
        <title>Diploid-dominant life cycles characterize the early evolution of Fungi.</title>
        <authorList>
            <person name="Amses K.R."/>
            <person name="Simmons D.R."/>
            <person name="Longcore J.E."/>
            <person name="Mondo S.J."/>
            <person name="Seto K."/>
            <person name="Jeronimo G.H."/>
            <person name="Bonds A.E."/>
            <person name="Quandt C.A."/>
            <person name="Davis W.J."/>
            <person name="Chang Y."/>
            <person name="Federici B.A."/>
            <person name="Kuo A."/>
            <person name="LaButti K."/>
            <person name="Pangilinan J."/>
            <person name="Andreopoulos W."/>
            <person name="Tritt A."/>
            <person name="Riley R."/>
            <person name="Hundley H."/>
            <person name="Johnson J."/>
            <person name="Lipzen A."/>
            <person name="Barry K."/>
            <person name="Lang B.F."/>
            <person name="Cuomo C.A."/>
            <person name="Buchler N.E."/>
            <person name="Grigoriev I.V."/>
            <person name="Spatafora J.W."/>
            <person name="Stajich J.E."/>
            <person name="James T.Y."/>
        </authorList>
    </citation>
    <scope>NUCLEOTIDE SEQUENCE</scope>
    <source>
        <strain evidence="21">AG</strain>
    </source>
</reference>
<keyword evidence="14" id="KW-0961">Cell wall biogenesis/degradation</keyword>
<sequence>MKISLPLTLVSCTLSYLASAAPASVSRVTVAPGGSTLYGITYNPKNSDGSCMSQANVNKDIAKFKQNGIINVRTYAQECNQLEQILNAIASAGGGMTVVAGVWIDGTDADYQTEVSTLIKALSSNSKAKGYVSGVIVGNEVLYNNRMSASALASKINDVKSKVESYGLLVGTAETPSTFDPAIVSSSDFLVANIHPFFGKVSASGAGENLKAQFNSLKSKLNGKDVIIGETGWPTAGDANGQAVPSVQNLQTYVQQLQCENAGLKYYVFDGYDSPWKPSGNLNVEQHWGLWGVDGSSKGINLKVSC</sequence>
<protein>
    <recommendedName>
        <fullName evidence="5">glucan endo-1,3-beta-D-glucosidase</fullName>
        <ecNumber evidence="5">3.2.1.39</ecNumber>
    </recommendedName>
    <alternativeName>
        <fullName evidence="18">Endo-1,3-beta-glucanase btgC</fullName>
    </alternativeName>
    <alternativeName>
        <fullName evidence="17">Laminarinase btgC</fullName>
    </alternativeName>
</protein>